<feature type="domain" description="Fibronectin type-III" evidence="14">
    <location>
        <begin position="581"/>
        <end position="682"/>
    </location>
</feature>
<dbReference type="GO" id="GO:0098632">
    <property type="term" value="F:cell-cell adhesion mediator activity"/>
    <property type="evidence" value="ECO:0007669"/>
    <property type="project" value="TreeGrafter"/>
</dbReference>
<dbReference type="GO" id="GO:0007411">
    <property type="term" value="P:axon guidance"/>
    <property type="evidence" value="ECO:0007669"/>
    <property type="project" value="TreeGrafter"/>
</dbReference>
<dbReference type="FunFam" id="2.60.40.10:FF:000064">
    <property type="entry name" value="Contactin 1"/>
    <property type="match status" value="1"/>
</dbReference>
<evidence type="ECO:0000313" key="15">
    <source>
        <dbReference type="Ensembl" id="ENSAMXP00005046149.1"/>
    </source>
</evidence>
<dbReference type="FunFam" id="2.60.40.10:FF:000028">
    <property type="entry name" value="Neuronal cell adhesion molecule"/>
    <property type="match status" value="1"/>
</dbReference>
<dbReference type="SMART" id="SM00409">
    <property type="entry name" value="IG"/>
    <property type="match status" value="6"/>
</dbReference>
<dbReference type="Proteomes" id="UP000694621">
    <property type="component" value="Unplaced"/>
</dbReference>
<feature type="domain" description="Fibronectin type-III" evidence="14">
    <location>
        <begin position="788"/>
        <end position="876"/>
    </location>
</feature>
<keyword evidence="6" id="KW-0677">Repeat</keyword>
<feature type="domain" description="Ig-like" evidence="13">
    <location>
        <begin position="483"/>
        <end position="574"/>
    </location>
</feature>
<feature type="domain" description="Ig-like" evidence="13">
    <location>
        <begin position="391"/>
        <end position="478"/>
    </location>
</feature>
<dbReference type="PROSITE" id="PS50835">
    <property type="entry name" value="IG_LIKE"/>
    <property type="match status" value="6"/>
</dbReference>
<feature type="domain" description="Ig-like" evidence="13">
    <location>
        <begin position="209"/>
        <end position="292"/>
    </location>
</feature>
<evidence type="ECO:0000256" key="3">
    <source>
        <dbReference type="ARBA" id="ARBA00022475"/>
    </source>
</evidence>
<sequence length="991" mass="112703">SRKSPHDVDEATGFGPIFEEEPLDTVYAEDSPEAKISMNCRVRANPPYVCRWWHNNWEIKLLEQPDEHYSLVGGNLVITNPDKSKHAGKYVCVAKNIYGTTISKEATVKFGYLDQFPTDEREAVYVKEGQGAVLLCAPPSRYPAEVMYRWIYNDFPNFIIPDQRRFVSQTTGNLYIAKVEASDIGNYSCFVSSPTIGKSVFSTPIPLVPQVEKEVKRYPADIRVRFPKTYALVAQNVTLECFALGNPLPHIRWRKLDADLPPNYEVSMNGALLHLINVQYEDEGSYECEALNVRGMDWYRQWLYVEGAPEWAEHINDTEKDVGSELTLSCTAVGKPLPWIRWLKDGYSYGKGELKFSSLTFEDSGMYQCIAENTWGTIYASAELRVVSCAPTFIYNPVKKILLGAENGRVVIECKPRAAPKPRFIWKRGSELLSNSSRMLIWDDGSLEILNVTKSDEGAYTCYAENDRGKSNSTGTLSITEATKITEAPSDVEVTVGESTVLQCSASYDPSLDITFIWIVNSYIINFDIDFEHYELMLNSGNLLIKNIQVAHAGEYSCTAQTIVDNVTASANIFVIGRPGPPGGVRVEEIKDTSVKLVWSLGSDHGSPLIQHVVQTRDFYALDPEDWKTAVTSPVFLDGKAEAAEILDLYPWMEYEFRVYAINELGLGHSSLPSIKIKTWDAIPNMAPTDVDGYMSLNGELIVTWTPVKPQYFFGKKFGYVVFFKPHEDKEWKWSTVADPESRRYVYKDNIIPNTEIQVKVKSYNIKGEGPYSLTKVVFSSERAPTEAPLDVYARQVTSTEALVWWVPVYQVRYWRKYDDNEAAASRVLVHGSVNQTRLENMRTDSHYLIEVRAYNGAGLGPPSEHCEMFTRRPPPSRRLRVYKYVSFTRKWLYIYWDHIYNYWNESYVEGYKVGILFRKEGERYGKLYTTGRHYIDFPMPETGDYLVEIRARCEGGDGPISQIRVQALCICFFGFNTNKLLKCLGETGET</sequence>
<dbReference type="PROSITE" id="PS50853">
    <property type="entry name" value="FN3"/>
    <property type="match status" value="3"/>
</dbReference>
<dbReference type="AlphaFoldDB" id="A0A8B9L540"/>
<reference evidence="15" key="1">
    <citation type="submission" date="2025-08" db="UniProtKB">
        <authorList>
            <consortium name="Ensembl"/>
        </authorList>
    </citation>
    <scope>IDENTIFICATION</scope>
</reference>
<comment type="similarity">
    <text evidence="2">Belongs to the immunoglobulin superfamily. Contactin family.</text>
</comment>
<dbReference type="GO" id="GO:0098552">
    <property type="term" value="C:side of membrane"/>
    <property type="evidence" value="ECO:0007669"/>
    <property type="project" value="UniProtKB-KW"/>
</dbReference>
<dbReference type="FunFam" id="2.60.40.10:FF:000035">
    <property type="entry name" value="Contactin 1"/>
    <property type="match status" value="1"/>
</dbReference>
<protein>
    <recommendedName>
        <fullName evidence="17">Contactin 1b</fullName>
    </recommendedName>
</protein>
<keyword evidence="8" id="KW-0472">Membrane</keyword>
<keyword evidence="3" id="KW-1003">Cell membrane</keyword>
<evidence type="ECO:0008006" key="17">
    <source>
        <dbReference type="Google" id="ProtNLM"/>
    </source>
</evidence>
<evidence type="ECO:0000256" key="8">
    <source>
        <dbReference type="ARBA" id="ARBA00023136"/>
    </source>
</evidence>
<evidence type="ECO:0000313" key="16">
    <source>
        <dbReference type="Proteomes" id="UP000694621"/>
    </source>
</evidence>
<dbReference type="InterPro" id="IPR003599">
    <property type="entry name" value="Ig_sub"/>
</dbReference>
<dbReference type="FunFam" id="2.60.40.10:FF:000047">
    <property type="entry name" value="Contactin 1"/>
    <property type="match status" value="1"/>
</dbReference>
<dbReference type="Pfam" id="PF07679">
    <property type="entry name" value="I-set"/>
    <property type="match status" value="1"/>
</dbReference>
<keyword evidence="7" id="KW-0130">Cell adhesion</keyword>
<evidence type="ECO:0000256" key="6">
    <source>
        <dbReference type="ARBA" id="ARBA00022737"/>
    </source>
</evidence>
<dbReference type="SMART" id="SM00408">
    <property type="entry name" value="IGc2"/>
    <property type="match status" value="6"/>
</dbReference>
<dbReference type="GO" id="GO:0005886">
    <property type="term" value="C:plasma membrane"/>
    <property type="evidence" value="ECO:0007669"/>
    <property type="project" value="UniProtKB-SubCell"/>
</dbReference>
<evidence type="ECO:0000256" key="5">
    <source>
        <dbReference type="ARBA" id="ARBA00022729"/>
    </source>
</evidence>
<keyword evidence="9" id="KW-1015">Disulfide bond</keyword>
<dbReference type="InterPro" id="IPR007110">
    <property type="entry name" value="Ig-like_dom"/>
</dbReference>
<dbReference type="GO" id="GO:0007420">
    <property type="term" value="P:brain development"/>
    <property type="evidence" value="ECO:0007669"/>
    <property type="project" value="TreeGrafter"/>
</dbReference>
<keyword evidence="4" id="KW-0336">GPI-anchor</keyword>
<name>A0A8B9L540_ASTMX</name>
<dbReference type="InterPro" id="IPR013098">
    <property type="entry name" value="Ig_I-set"/>
</dbReference>
<proteinExistence type="inferred from homology"/>
<evidence type="ECO:0000259" key="14">
    <source>
        <dbReference type="PROSITE" id="PS50853"/>
    </source>
</evidence>
<dbReference type="InterPro" id="IPR036116">
    <property type="entry name" value="FN3_sf"/>
</dbReference>
<dbReference type="Pfam" id="PF13927">
    <property type="entry name" value="Ig_3"/>
    <property type="match status" value="4"/>
</dbReference>
<dbReference type="InterPro" id="IPR013783">
    <property type="entry name" value="Ig-like_fold"/>
</dbReference>
<feature type="domain" description="Ig-like" evidence="13">
    <location>
        <begin position="309"/>
        <end position="388"/>
    </location>
</feature>
<keyword evidence="5" id="KW-0732">Signal</keyword>
<feature type="domain" description="Ig-like" evidence="13">
    <location>
        <begin position="16"/>
        <end position="109"/>
    </location>
</feature>
<evidence type="ECO:0000256" key="2">
    <source>
        <dbReference type="ARBA" id="ARBA00009812"/>
    </source>
</evidence>
<keyword evidence="10" id="KW-0325">Glycoprotein</keyword>
<dbReference type="CDD" id="cd00063">
    <property type="entry name" value="FN3"/>
    <property type="match status" value="3"/>
</dbReference>
<dbReference type="SUPFAM" id="SSF48726">
    <property type="entry name" value="Immunoglobulin"/>
    <property type="match status" value="6"/>
</dbReference>
<accession>A0A8B9L540</accession>
<dbReference type="Pfam" id="PF00041">
    <property type="entry name" value="fn3"/>
    <property type="match status" value="2"/>
</dbReference>
<organism evidence="15 16">
    <name type="scientific">Astyanax mexicanus</name>
    <name type="common">Blind cave fish</name>
    <name type="synonym">Astyanax fasciatus mexicanus</name>
    <dbReference type="NCBI Taxonomy" id="7994"/>
    <lineage>
        <taxon>Eukaryota</taxon>
        <taxon>Metazoa</taxon>
        <taxon>Chordata</taxon>
        <taxon>Craniata</taxon>
        <taxon>Vertebrata</taxon>
        <taxon>Euteleostomi</taxon>
        <taxon>Actinopterygii</taxon>
        <taxon>Neopterygii</taxon>
        <taxon>Teleostei</taxon>
        <taxon>Ostariophysi</taxon>
        <taxon>Characiformes</taxon>
        <taxon>Characoidei</taxon>
        <taxon>Acestrorhamphidae</taxon>
        <taxon>Acestrorhamphinae</taxon>
        <taxon>Astyanax</taxon>
    </lineage>
</organism>
<evidence type="ECO:0000256" key="11">
    <source>
        <dbReference type="ARBA" id="ARBA00023288"/>
    </source>
</evidence>
<evidence type="ECO:0000256" key="9">
    <source>
        <dbReference type="ARBA" id="ARBA00023157"/>
    </source>
</evidence>
<evidence type="ECO:0000259" key="13">
    <source>
        <dbReference type="PROSITE" id="PS50835"/>
    </source>
</evidence>
<feature type="domain" description="Ig-like" evidence="13">
    <location>
        <begin position="117"/>
        <end position="201"/>
    </location>
</feature>
<dbReference type="InterPro" id="IPR003961">
    <property type="entry name" value="FN3_dom"/>
</dbReference>
<evidence type="ECO:0000256" key="12">
    <source>
        <dbReference type="ARBA" id="ARBA00023319"/>
    </source>
</evidence>
<dbReference type="GO" id="GO:0030424">
    <property type="term" value="C:axon"/>
    <property type="evidence" value="ECO:0007669"/>
    <property type="project" value="TreeGrafter"/>
</dbReference>
<evidence type="ECO:0000256" key="7">
    <source>
        <dbReference type="ARBA" id="ARBA00022889"/>
    </source>
</evidence>
<dbReference type="Ensembl" id="ENSAMXT00005050139.1">
    <property type="protein sequence ID" value="ENSAMXP00005046149.1"/>
    <property type="gene ID" value="ENSAMXG00005021126.1"/>
</dbReference>
<comment type="subcellular location">
    <subcellularLocation>
        <location evidence="1">Cell membrane</location>
        <topology evidence="1">Lipid-anchor</topology>
        <topology evidence="1">GPI-anchor</topology>
    </subcellularLocation>
</comment>
<dbReference type="FunFam" id="2.60.40.10:FF:000052">
    <property type="entry name" value="Contactin 1"/>
    <property type="match status" value="1"/>
</dbReference>
<keyword evidence="11" id="KW-0449">Lipoprotein</keyword>
<dbReference type="FunFam" id="2.60.40.10:FF:000004">
    <property type="entry name" value="DCC isoform 1"/>
    <property type="match status" value="2"/>
</dbReference>
<feature type="domain" description="Fibronectin type-III" evidence="14">
    <location>
        <begin position="687"/>
        <end position="784"/>
    </location>
</feature>
<dbReference type="InterPro" id="IPR036179">
    <property type="entry name" value="Ig-like_dom_sf"/>
</dbReference>
<dbReference type="SUPFAM" id="SSF49265">
    <property type="entry name" value="Fibronectin type III"/>
    <property type="match status" value="2"/>
</dbReference>
<evidence type="ECO:0000256" key="1">
    <source>
        <dbReference type="ARBA" id="ARBA00004609"/>
    </source>
</evidence>
<dbReference type="Gene3D" id="2.60.40.10">
    <property type="entry name" value="Immunoglobulins"/>
    <property type="match status" value="9"/>
</dbReference>
<dbReference type="FunFam" id="2.60.40.10:FF:000005">
    <property type="entry name" value="Neuronal cell adhesion molecule"/>
    <property type="match status" value="1"/>
</dbReference>
<evidence type="ECO:0000256" key="4">
    <source>
        <dbReference type="ARBA" id="ARBA00022622"/>
    </source>
</evidence>
<dbReference type="FunFam" id="2.60.40.10:FF:000044">
    <property type="entry name" value="Contactin 1"/>
    <property type="match status" value="1"/>
</dbReference>
<evidence type="ECO:0000256" key="10">
    <source>
        <dbReference type="ARBA" id="ARBA00023180"/>
    </source>
</evidence>
<dbReference type="SMART" id="SM00060">
    <property type="entry name" value="FN3"/>
    <property type="match status" value="4"/>
</dbReference>
<dbReference type="InterPro" id="IPR003598">
    <property type="entry name" value="Ig_sub2"/>
</dbReference>
<keyword evidence="12" id="KW-0393">Immunoglobulin domain</keyword>
<dbReference type="PANTHER" id="PTHR44170">
    <property type="entry name" value="PROTEIN SIDEKICK"/>
    <property type="match status" value="1"/>
</dbReference>
<dbReference type="PANTHER" id="PTHR44170:SF10">
    <property type="entry name" value="CONTACTIN-1"/>
    <property type="match status" value="1"/>
</dbReference>